<proteinExistence type="inferred from homology"/>
<dbReference type="RefSeq" id="WP_340344042.1">
    <property type="nucleotide sequence ID" value="NZ_JBBKZT010000009.1"/>
</dbReference>
<accession>A0ABU8WN04</accession>
<evidence type="ECO:0000256" key="5">
    <source>
        <dbReference type="ARBA" id="ARBA00023004"/>
    </source>
</evidence>
<protein>
    <submittedName>
        <fullName evidence="6">Carotenoid oxygenase family protein</fullName>
    </submittedName>
</protein>
<organism evidence="6 7">
    <name type="scientific">Variovorax rhizosphaerae</name>
    <dbReference type="NCBI Taxonomy" id="1836200"/>
    <lineage>
        <taxon>Bacteria</taxon>
        <taxon>Pseudomonadati</taxon>
        <taxon>Pseudomonadota</taxon>
        <taxon>Betaproteobacteria</taxon>
        <taxon>Burkholderiales</taxon>
        <taxon>Comamonadaceae</taxon>
        <taxon>Variovorax</taxon>
    </lineage>
</organism>
<dbReference type="EMBL" id="JBBKZT010000009">
    <property type="protein sequence ID" value="MEJ8848906.1"/>
    <property type="molecule type" value="Genomic_DNA"/>
</dbReference>
<reference evidence="6 7" key="1">
    <citation type="submission" date="2024-03" db="EMBL/GenBank/DDBJ databases">
        <title>Novel species of the genus Variovorax.</title>
        <authorList>
            <person name="Liu Q."/>
            <person name="Xin Y.-H."/>
        </authorList>
    </citation>
    <scope>NUCLEOTIDE SEQUENCE [LARGE SCALE GENOMIC DNA]</scope>
    <source>
        <strain evidence="6 7">KACC 18900</strain>
    </source>
</reference>
<sequence length="469" mass="51354">MNTPPTTAAPSLYGSALAIECDAAFLPVQGELPEGLDGTLYRNGPNPQFPDANAHLFGGDGMLHAFTLDGGKASYRNRWVRTAHWQAERAAGHRLFDAYGRNLDGSSNESVADEGAANTNVVWYAGRLLALEEAHLPVEIDPVTLLSRGQTNFGGALVGPFTAHPKMDPATGELLFFGYNATGPLSAGMSHGSIDTAGRVSRFERFDAPYASMVHDFAVTGRHLLFPILPLTGSMTRMQQGRPPYAWEPELGARVGVLKRGAPVEQMRWFEGDSGYVFHVMNAWEEGERIVADVMRYDEPPLFPHPDGRPTDPSRSVARLCRWTFDLAGESDRFTQTPMDDLATEFPRFDERYSGLQYRHGWAACQREAVRGAGYEGLVHYDLASGKRNLYWLPAGDRISEPVFVPRADDAAEGDGWLLAVAWRAGQNRSELAVFNAGAIADGPVATVQLPHRVPAGFHGNWVAGQFVR</sequence>
<dbReference type="InterPro" id="IPR004294">
    <property type="entry name" value="Carotenoid_Oase"/>
</dbReference>
<comment type="caution">
    <text evidence="6">The sequence shown here is derived from an EMBL/GenBank/DDBJ whole genome shotgun (WGS) entry which is preliminary data.</text>
</comment>
<comment type="similarity">
    <text evidence="2">Belongs to the carotenoid oxygenase family.</text>
</comment>
<evidence type="ECO:0000256" key="2">
    <source>
        <dbReference type="ARBA" id="ARBA00006787"/>
    </source>
</evidence>
<evidence type="ECO:0000256" key="4">
    <source>
        <dbReference type="ARBA" id="ARBA00023002"/>
    </source>
</evidence>
<gene>
    <name evidence="6" type="ORF">WKW82_19765</name>
</gene>
<evidence type="ECO:0000313" key="6">
    <source>
        <dbReference type="EMBL" id="MEJ8848906.1"/>
    </source>
</evidence>
<name>A0ABU8WN04_9BURK</name>
<dbReference type="PANTHER" id="PTHR10543:SF89">
    <property type="entry name" value="CAROTENOID 9,10(9',10')-CLEAVAGE DIOXYGENASE 1"/>
    <property type="match status" value="1"/>
</dbReference>
<dbReference type="PANTHER" id="PTHR10543">
    <property type="entry name" value="BETA-CAROTENE DIOXYGENASE"/>
    <property type="match status" value="1"/>
</dbReference>
<evidence type="ECO:0000256" key="1">
    <source>
        <dbReference type="ARBA" id="ARBA00001954"/>
    </source>
</evidence>
<evidence type="ECO:0000313" key="7">
    <source>
        <dbReference type="Proteomes" id="UP001385892"/>
    </source>
</evidence>
<keyword evidence="4" id="KW-0560">Oxidoreductase</keyword>
<comment type="cofactor">
    <cofactor evidence="1">
        <name>Fe(2+)</name>
        <dbReference type="ChEBI" id="CHEBI:29033"/>
    </cofactor>
</comment>
<evidence type="ECO:0000256" key="3">
    <source>
        <dbReference type="ARBA" id="ARBA00022723"/>
    </source>
</evidence>
<keyword evidence="3" id="KW-0479">Metal-binding</keyword>
<dbReference type="Proteomes" id="UP001385892">
    <property type="component" value="Unassembled WGS sequence"/>
</dbReference>
<keyword evidence="5" id="KW-0408">Iron</keyword>
<keyword evidence="7" id="KW-1185">Reference proteome</keyword>
<dbReference type="Pfam" id="PF03055">
    <property type="entry name" value="RPE65"/>
    <property type="match status" value="1"/>
</dbReference>